<dbReference type="EMBL" id="JAAAHY010000356">
    <property type="protein sequence ID" value="KAF9964508.1"/>
    <property type="molecule type" value="Genomic_DNA"/>
</dbReference>
<proteinExistence type="predicted"/>
<comment type="caution">
    <text evidence="3">The sequence shown here is derived from an EMBL/GenBank/DDBJ whole genome shotgun (WGS) entry which is preliminary data.</text>
</comment>
<feature type="compositionally biased region" description="Basic and acidic residues" evidence="1">
    <location>
        <begin position="150"/>
        <end position="162"/>
    </location>
</feature>
<keyword evidence="2" id="KW-1133">Transmembrane helix</keyword>
<name>A0A9P6M400_MORAP</name>
<dbReference type="AlphaFoldDB" id="A0A9P6M400"/>
<organism evidence="3 4">
    <name type="scientific">Mortierella alpina</name>
    <name type="common">Oleaginous fungus</name>
    <name type="synonym">Mortierella renispora</name>
    <dbReference type="NCBI Taxonomy" id="64518"/>
    <lineage>
        <taxon>Eukaryota</taxon>
        <taxon>Fungi</taxon>
        <taxon>Fungi incertae sedis</taxon>
        <taxon>Mucoromycota</taxon>
        <taxon>Mortierellomycotina</taxon>
        <taxon>Mortierellomycetes</taxon>
        <taxon>Mortierellales</taxon>
        <taxon>Mortierellaceae</taxon>
        <taxon>Mortierella</taxon>
    </lineage>
</organism>
<reference evidence="3" key="1">
    <citation type="journal article" date="2020" name="Fungal Divers.">
        <title>Resolving the Mortierellaceae phylogeny through synthesis of multi-gene phylogenetics and phylogenomics.</title>
        <authorList>
            <person name="Vandepol N."/>
            <person name="Liber J."/>
            <person name="Desiro A."/>
            <person name="Na H."/>
            <person name="Kennedy M."/>
            <person name="Barry K."/>
            <person name="Grigoriev I.V."/>
            <person name="Miller A.N."/>
            <person name="O'Donnell K."/>
            <person name="Stajich J.E."/>
            <person name="Bonito G."/>
        </authorList>
    </citation>
    <scope>NUCLEOTIDE SEQUENCE</scope>
    <source>
        <strain evidence="3">CK1249</strain>
    </source>
</reference>
<keyword evidence="4" id="KW-1185">Reference proteome</keyword>
<gene>
    <name evidence="3" type="ORF">BGZ70_006361</name>
</gene>
<accession>A0A9P6M400</accession>
<evidence type="ECO:0000313" key="3">
    <source>
        <dbReference type="EMBL" id="KAF9964508.1"/>
    </source>
</evidence>
<sequence>MSLLNNPFARSGHISPVSAHPKIPGQPAGWRVYWPHWNLFLISLAAGVSSFFYIYIFPDTRISLFQWMKNTVGIETVRSCVHFAIGLHSFQSVTAIYLMKSLSAYKFSLKQTAIWIVCVQFFGIGSMLKLLPIVYNSKFVHDQIEQEEKSARRQGHNGRESEPLLAVSAREL</sequence>
<evidence type="ECO:0000256" key="1">
    <source>
        <dbReference type="SAM" id="MobiDB-lite"/>
    </source>
</evidence>
<dbReference type="OrthoDB" id="2344294at2759"/>
<feature type="region of interest" description="Disordered" evidence="1">
    <location>
        <begin position="150"/>
        <end position="172"/>
    </location>
</feature>
<keyword evidence="2" id="KW-0472">Membrane</keyword>
<feature type="transmembrane region" description="Helical" evidence="2">
    <location>
        <begin position="79"/>
        <end position="100"/>
    </location>
</feature>
<protein>
    <submittedName>
        <fullName evidence="3">Uncharacterized protein</fullName>
    </submittedName>
</protein>
<evidence type="ECO:0000313" key="4">
    <source>
        <dbReference type="Proteomes" id="UP000738359"/>
    </source>
</evidence>
<feature type="transmembrane region" description="Helical" evidence="2">
    <location>
        <begin position="112"/>
        <end position="131"/>
    </location>
</feature>
<evidence type="ECO:0000256" key="2">
    <source>
        <dbReference type="SAM" id="Phobius"/>
    </source>
</evidence>
<dbReference type="Proteomes" id="UP000738359">
    <property type="component" value="Unassembled WGS sequence"/>
</dbReference>
<feature type="transmembrane region" description="Helical" evidence="2">
    <location>
        <begin position="37"/>
        <end position="58"/>
    </location>
</feature>
<keyword evidence="2" id="KW-0812">Transmembrane</keyword>